<dbReference type="InterPro" id="IPR017927">
    <property type="entry name" value="FAD-bd_FR_type"/>
</dbReference>
<feature type="domain" description="FAD-binding FR-type" evidence="1">
    <location>
        <begin position="1"/>
        <end position="123"/>
    </location>
</feature>
<evidence type="ECO:0000313" key="2">
    <source>
        <dbReference type="EMBL" id="GID61447.1"/>
    </source>
</evidence>
<protein>
    <submittedName>
        <fullName evidence="2">Siderophore-interacting protein</fullName>
    </submittedName>
</protein>
<keyword evidence="3" id="KW-1185">Reference proteome</keyword>
<dbReference type="RefSeq" id="WP_203809433.1">
    <property type="nucleotide sequence ID" value="NZ_BAAAQE010000036.1"/>
</dbReference>
<dbReference type="PROSITE" id="PS51384">
    <property type="entry name" value="FAD_FR"/>
    <property type="match status" value="1"/>
</dbReference>
<evidence type="ECO:0000259" key="1">
    <source>
        <dbReference type="PROSITE" id="PS51384"/>
    </source>
</evidence>
<sequence>MTWHVSVLAVRPVGSHFIRVEVGGPGLASFLSLGTPDESVTLYFPRAGESSPPLMTCIDGVWGYHGLPNAPIGRNYTIRSVSPDSLVIDFARHGTGVASNWAENASPGDGLVLWRQRGWYKPPANTDWILLITDLTGLPAVARIVEQHDSPVPIMVRAVEDDPAYLDHPRVLSDDFEPPPGRGYVWFAGETSEARKVRSHWRDVHGFQRDQITAVGYWRAEAENWERRYAAVSTEIERFYQACVDNGDSITVAGEKVEEELARRGL</sequence>
<dbReference type="CDD" id="cd06193">
    <property type="entry name" value="siderophore_interacting"/>
    <property type="match status" value="1"/>
</dbReference>
<reference evidence="2 3" key="1">
    <citation type="submission" date="2021-01" db="EMBL/GenBank/DDBJ databases">
        <title>Whole genome shotgun sequence of Actinoplanes couchii NBRC 106145.</title>
        <authorList>
            <person name="Komaki H."/>
            <person name="Tamura T."/>
        </authorList>
    </citation>
    <scope>NUCLEOTIDE SEQUENCE [LARGE SCALE GENOMIC DNA]</scope>
    <source>
        <strain evidence="2 3">NBRC 106145</strain>
    </source>
</reference>
<dbReference type="Proteomes" id="UP000612282">
    <property type="component" value="Unassembled WGS sequence"/>
</dbReference>
<dbReference type="Gene3D" id="2.40.30.10">
    <property type="entry name" value="Translation factors"/>
    <property type="match status" value="1"/>
</dbReference>
<evidence type="ECO:0000313" key="3">
    <source>
        <dbReference type="Proteomes" id="UP000612282"/>
    </source>
</evidence>
<dbReference type="InterPro" id="IPR039261">
    <property type="entry name" value="FNR_nucleotide-bd"/>
</dbReference>
<dbReference type="PANTHER" id="PTHR30157">
    <property type="entry name" value="FERRIC REDUCTASE, NADPH-DEPENDENT"/>
    <property type="match status" value="1"/>
</dbReference>
<dbReference type="Pfam" id="PF08021">
    <property type="entry name" value="FAD_binding_9"/>
    <property type="match status" value="1"/>
</dbReference>
<dbReference type="InterPro" id="IPR039374">
    <property type="entry name" value="SIP_fam"/>
</dbReference>
<gene>
    <name evidence="2" type="ORF">Aco03nite_098510</name>
</gene>
<proteinExistence type="predicted"/>
<dbReference type="Pfam" id="PF04954">
    <property type="entry name" value="SIP"/>
    <property type="match status" value="1"/>
</dbReference>
<dbReference type="PANTHER" id="PTHR30157:SF0">
    <property type="entry name" value="NADPH-DEPENDENT FERRIC-CHELATE REDUCTASE"/>
    <property type="match status" value="1"/>
</dbReference>
<dbReference type="InterPro" id="IPR007037">
    <property type="entry name" value="SIP_rossman_dom"/>
</dbReference>
<dbReference type="SUPFAM" id="SSF63380">
    <property type="entry name" value="Riboflavin synthase domain-like"/>
    <property type="match status" value="1"/>
</dbReference>
<dbReference type="Gene3D" id="3.40.50.80">
    <property type="entry name" value="Nucleotide-binding domain of ferredoxin-NADP reductase (FNR) module"/>
    <property type="match status" value="1"/>
</dbReference>
<accession>A0ABQ3XSU1</accession>
<dbReference type="InterPro" id="IPR013113">
    <property type="entry name" value="SIP_FAD-bd"/>
</dbReference>
<comment type="caution">
    <text evidence="2">The sequence shown here is derived from an EMBL/GenBank/DDBJ whole genome shotgun (WGS) entry which is preliminary data.</text>
</comment>
<name>A0ABQ3XSU1_9ACTN</name>
<dbReference type="EMBL" id="BOMG01000127">
    <property type="protein sequence ID" value="GID61447.1"/>
    <property type="molecule type" value="Genomic_DNA"/>
</dbReference>
<organism evidence="2 3">
    <name type="scientific">Actinoplanes couchii</name>
    <dbReference type="NCBI Taxonomy" id="403638"/>
    <lineage>
        <taxon>Bacteria</taxon>
        <taxon>Bacillati</taxon>
        <taxon>Actinomycetota</taxon>
        <taxon>Actinomycetes</taxon>
        <taxon>Micromonosporales</taxon>
        <taxon>Micromonosporaceae</taxon>
        <taxon>Actinoplanes</taxon>
    </lineage>
</organism>
<dbReference type="InterPro" id="IPR017938">
    <property type="entry name" value="Riboflavin_synthase-like_b-brl"/>
</dbReference>